<dbReference type="InterPro" id="IPR018247">
    <property type="entry name" value="EF_Hand_1_Ca_BS"/>
</dbReference>
<dbReference type="EMBL" id="SMAF01000011">
    <property type="protein sequence ID" value="TCS97788.1"/>
    <property type="molecule type" value="Genomic_DNA"/>
</dbReference>
<accession>A0A4R3LEH0</accession>
<evidence type="ECO:0000256" key="1">
    <source>
        <dbReference type="SAM" id="SignalP"/>
    </source>
</evidence>
<dbReference type="Proteomes" id="UP000294599">
    <property type="component" value="Unassembled WGS sequence"/>
</dbReference>
<evidence type="ECO:0000313" key="4">
    <source>
        <dbReference type="Proteomes" id="UP000294599"/>
    </source>
</evidence>
<dbReference type="Pfam" id="PF13202">
    <property type="entry name" value="EF-hand_5"/>
    <property type="match status" value="2"/>
</dbReference>
<keyword evidence="1" id="KW-0732">Signal</keyword>
<comment type="caution">
    <text evidence="3">The sequence shown here is derived from an EMBL/GenBank/DDBJ whole genome shotgun (WGS) entry which is preliminary data.</text>
</comment>
<protein>
    <submittedName>
        <fullName evidence="3">EF hand domain-containing protein</fullName>
    </submittedName>
</protein>
<keyword evidence="4" id="KW-1185">Reference proteome</keyword>
<dbReference type="SUPFAM" id="SSF47473">
    <property type="entry name" value="EF-hand"/>
    <property type="match status" value="1"/>
</dbReference>
<dbReference type="PROSITE" id="PS50222">
    <property type="entry name" value="EF_HAND_2"/>
    <property type="match status" value="1"/>
</dbReference>
<dbReference type="RefSeq" id="WP_123520799.1">
    <property type="nucleotide sequence ID" value="NZ_JBHLWF010000004.1"/>
</dbReference>
<dbReference type="InterPro" id="IPR011992">
    <property type="entry name" value="EF-hand-dom_pair"/>
</dbReference>
<dbReference type="GO" id="GO:0005509">
    <property type="term" value="F:calcium ion binding"/>
    <property type="evidence" value="ECO:0007669"/>
    <property type="project" value="InterPro"/>
</dbReference>
<proteinExistence type="predicted"/>
<dbReference type="Gene3D" id="1.10.238.10">
    <property type="entry name" value="EF-hand"/>
    <property type="match status" value="1"/>
</dbReference>
<organism evidence="3 4">
    <name type="scientific">Pseudofulvimonas gallinarii</name>
    <dbReference type="NCBI Taxonomy" id="634155"/>
    <lineage>
        <taxon>Bacteria</taxon>
        <taxon>Pseudomonadati</taxon>
        <taxon>Pseudomonadota</taxon>
        <taxon>Gammaproteobacteria</taxon>
        <taxon>Lysobacterales</taxon>
        <taxon>Rhodanobacteraceae</taxon>
        <taxon>Pseudofulvimonas</taxon>
    </lineage>
</organism>
<dbReference type="PROSITE" id="PS00018">
    <property type="entry name" value="EF_HAND_1"/>
    <property type="match status" value="1"/>
</dbReference>
<feature type="domain" description="EF-hand" evidence="2">
    <location>
        <begin position="60"/>
        <end position="86"/>
    </location>
</feature>
<evidence type="ECO:0000313" key="3">
    <source>
        <dbReference type="EMBL" id="TCS97788.1"/>
    </source>
</evidence>
<dbReference type="OrthoDB" id="6310942at2"/>
<sequence length="128" mass="12725">MSTKLVKPLGAAVGLALLGSAGLAAAGNPFVLNDLGTGYQLAGEEGKCGEGKCGEGRCGMDKLDTDGDGSISRAEWDAAGKPADKFAQVDANGDGLISAEEAAAFHHAHEEGKCGEGKCGEGKCGGSR</sequence>
<dbReference type="InterPro" id="IPR002048">
    <property type="entry name" value="EF_hand_dom"/>
</dbReference>
<name>A0A4R3LEH0_9GAMM</name>
<reference evidence="3 4" key="1">
    <citation type="submission" date="2019-03" db="EMBL/GenBank/DDBJ databases">
        <title>Genomic Encyclopedia of Type Strains, Phase IV (KMG-IV): sequencing the most valuable type-strain genomes for metagenomic binning, comparative biology and taxonomic classification.</title>
        <authorList>
            <person name="Goeker M."/>
        </authorList>
    </citation>
    <scope>NUCLEOTIDE SEQUENCE [LARGE SCALE GENOMIC DNA]</scope>
    <source>
        <strain evidence="3 4">DSM 21944</strain>
    </source>
</reference>
<dbReference type="AlphaFoldDB" id="A0A4R3LEH0"/>
<evidence type="ECO:0000259" key="2">
    <source>
        <dbReference type="PROSITE" id="PS50222"/>
    </source>
</evidence>
<gene>
    <name evidence="3" type="ORF">EDC25_11169</name>
</gene>
<feature type="chain" id="PRO_5030099275" evidence="1">
    <location>
        <begin position="27"/>
        <end position="128"/>
    </location>
</feature>
<feature type="signal peptide" evidence="1">
    <location>
        <begin position="1"/>
        <end position="26"/>
    </location>
</feature>